<organism evidence="2 3">
    <name type="scientific">Pusillibacter faecalis</name>
    <dbReference type="NCBI Taxonomy" id="2714358"/>
    <lineage>
        <taxon>Bacteria</taxon>
        <taxon>Bacillati</taxon>
        <taxon>Bacillota</taxon>
        <taxon>Clostridia</taxon>
        <taxon>Eubacteriales</taxon>
        <taxon>Oscillospiraceae</taxon>
        <taxon>Pusillibacter</taxon>
    </lineage>
</organism>
<dbReference type="Proteomes" id="UP000679848">
    <property type="component" value="Chromosome"/>
</dbReference>
<protein>
    <submittedName>
        <fullName evidence="2">Uncharacterized protein</fullName>
    </submittedName>
</protein>
<dbReference type="EMBL" id="AP023420">
    <property type="protein sequence ID" value="BCK83930.1"/>
    <property type="molecule type" value="Genomic_DNA"/>
</dbReference>
<keyword evidence="1" id="KW-1133">Transmembrane helix</keyword>
<sequence>MQKKNSPNWVIIGACVFCNAVCAGLWLYRGFFWGDGVDWFYVAVGAIWLLVALLWCVRMMRRPRKKDSGDAPDNALR</sequence>
<dbReference type="AlphaFoldDB" id="A0A810Q726"/>
<dbReference type="KEGG" id="pfaa:MM59RIKEN_12490"/>
<keyword evidence="3" id="KW-1185">Reference proteome</keyword>
<dbReference type="RefSeq" id="WP_187027895.1">
    <property type="nucleotide sequence ID" value="NZ_AP023420.1"/>
</dbReference>
<keyword evidence="1" id="KW-0812">Transmembrane</keyword>
<evidence type="ECO:0000313" key="2">
    <source>
        <dbReference type="EMBL" id="BCK83930.1"/>
    </source>
</evidence>
<name>A0A810Q726_9FIRM</name>
<accession>A0A810Q726</accession>
<reference evidence="2" key="1">
    <citation type="submission" date="2020-09" db="EMBL/GenBank/DDBJ databases">
        <title>New species isolated from human feces.</title>
        <authorList>
            <person name="Kitahara M."/>
            <person name="Shigeno Y."/>
            <person name="Shime M."/>
            <person name="Matsumoto Y."/>
            <person name="Nakamura S."/>
            <person name="Motooka D."/>
            <person name="Fukuoka S."/>
            <person name="Nishikawa H."/>
            <person name="Benno Y."/>
        </authorList>
    </citation>
    <scope>NUCLEOTIDE SEQUENCE</scope>
    <source>
        <strain evidence="2">MM59</strain>
    </source>
</reference>
<evidence type="ECO:0000313" key="3">
    <source>
        <dbReference type="Proteomes" id="UP000679848"/>
    </source>
</evidence>
<proteinExistence type="predicted"/>
<evidence type="ECO:0000256" key="1">
    <source>
        <dbReference type="SAM" id="Phobius"/>
    </source>
</evidence>
<feature type="transmembrane region" description="Helical" evidence="1">
    <location>
        <begin position="9"/>
        <end position="27"/>
    </location>
</feature>
<gene>
    <name evidence="2" type="ORF">MM59RIKEN_12490</name>
</gene>
<keyword evidence="1" id="KW-0472">Membrane</keyword>
<feature type="transmembrane region" description="Helical" evidence="1">
    <location>
        <begin position="39"/>
        <end position="57"/>
    </location>
</feature>
<dbReference type="PROSITE" id="PS51257">
    <property type="entry name" value="PROKAR_LIPOPROTEIN"/>
    <property type="match status" value="1"/>
</dbReference>